<feature type="signal peptide" evidence="2">
    <location>
        <begin position="1"/>
        <end position="21"/>
    </location>
</feature>
<organism evidence="3 4">
    <name type="scientific">Metabacillus rhizolycopersici</name>
    <dbReference type="NCBI Taxonomy" id="2875709"/>
    <lineage>
        <taxon>Bacteria</taxon>
        <taxon>Bacillati</taxon>
        <taxon>Bacillota</taxon>
        <taxon>Bacilli</taxon>
        <taxon>Bacillales</taxon>
        <taxon>Bacillaceae</taxon>
        <taxon>Metabacillus</taxon>
    </lineage>
</organism>
<keyword evidence="4" id="KW-1185">Reference proteome</keyword>
<feature type="compositionally biased region" description="Basic and acidic residues" evidence="1">
    <location>
        <begin position="69"/>
        <end position="78"/>
    </location>
</feature>
<evidence type="ECO:0008006" key="5">
    <source>
        <dbReference type="Google" id="ProtNLM"/>
    </source>
</evidence>
<comment type="caution">
    <text evidence="3">The sequence shown here is derived from an EMBL/GenBank/DDBJ whole genome shotgun (WGS) entry which is preliminary data.</text>
</comment>
<dbReference type="PROSITE" id="PS51257">
    <property type="entry name" value="PROKAR_LIPOPROTEIN"/>
    <property type="match status" value="1"/>
</dbReference>
<name>A0ABS7UNU9_9BACI</name>
<feature type="chain" id="PRO_5047054756" description="Lipoprotein" evidence="2">
    <location>
        <begin position="22"/>
        <end position="233"/>
    </location>
</feature>
<proteinExistence type="predicted"/>
<dbReference type="RefSeq" id="WP_224137391.1">
    <property type="nucleotide sequence ID" value="NZ_JAIQUM010000007.1"/>
</dbReference>
<feature type="compositionally biased region" description="Polar residues" evidence="1">
    <location>
        <begin position="86"/>
        <end position="97"/>
    </location>
</feature>
<feature type="region of interest" description="Disordered" evidence="1">
    <location>
        <begin position="25"/>
        <end position="103"/>
    </location>
</feature>
<gene>
    <name evidence="3" type="ORF">K9V48_04870</name>
</gene>
<accession>A0ABS7UNU9</accession>
<sequence>MKRNKFLIVAALLAVLLVVFSACNSSDESTSTTDNQSQTNRTSQKSTDDSSETMDSLNNSSSNSSTSPHKNENKKQESIENDSNTDTDQTPTENSDLNVGDEKYKETLSQYSSEQIEYARIWLQLGPNQDIDGLYVRHIPAGTPLNPDDDTSASYPEAVIQLAGSRLVDGSVTYSSNGDGTINVYNVPLRWDGSYPAGKKFYTDIIKNKKLVHVDPGDDEKIIKLIKLLNVHY</sequence>
<keyword evidence="2" id="KW-0732">Signal</keyword>
<feature type="compositionally biased region" description="Low complexity" evidence="1">
    <location>
        <begin position="25"/>
        <end position="44"/>
    </location>
</feature>
<evidence type="ECO:0000313" key="4">
    <source>
        <dbReference type="Proteomes" id="UP001165287"/>
    </source>
</evidence>
<dbReference type="EMBL" id="JAIQUM010000007">
    <property type="protein sequence ID" value="MBZ5749589.1"/>
    <property type="molecule type" value="Genomic_DNA"/>
</dbReference>
<feature type="compositionally biased region" description="Low complexity" evidence="1">
    <location>
        <begin position="56"/>
        <end position="67"/>
    </location>
</feature>
<protein>
    <recommendedName>
        <fullName evidence="5">Lipoprotein</fullName>
    </recommendedName>
</protein>
<reference evidence="3" key="1">
    <citation type="submission" date="2024-05" db="EMBL/GenBank/DDBJ databases">
        <title>Metabacillus sp. nov., isolated from the rhizosphere soil of tomato plants.</title>
        <authorList>
            <person name="Ma R."/>
        </authorList>
    </citation>
    <scope>NUCLEOTIDE SEQUENCE</scope>
    <source>
        <strain evidence="3">DBTR6</strain>
    </source>
</reference>
<evidence type="ECO:0000313" key="3">
    <source>
        <dbReference type="EMBL" id="MBZ5749589.1"/>
    </source>
</evidence>
<evidence type="ECO:0000256" key="1">
    <source>
        <dbReference type="SAM" id="MobiDB-lite"/>
    </source>
</evidence>
<evidence type="ECO:0000256" key="2">
    <source>
        <dbReference type="SAM" id="SignalP"/>
    </source>
</evidence>
<dbReference type="Proteomes" id="UP001165287">
    <property type="component" value="Unassembled WGS sequence"/>
</dbReference>